<dbReference type="InterPro" id="IPR005630">
    <property type="entry name" value="Terpene_synthase_metal-bd"/>
</dbReference>
<evidence type="ECO:0000256" key="4">
    <source>
        <dbReference type="ARBA" id="ARBA00023239"/>
    </source>
</evidence>
<dbReference type="InterPro" id="IPR008949">
    <property type="entry name" value="Isoprenoid_synthase_dom_sf"/>
</dbReference>
<dbReference type="InterPro" id="IPR008930">
    <property type="entry name" value="Terpenoid_cyclase/PrenylTrfase"/>
</dbReference>
<gene>
    <name evidence="7" type="ORF">ACJIZ3_012715</name>
</gene>
<dbReference type="SUPFAM" id="SSF48239">
    <property type="entry name" value="Terpenoid cyclases/Protein prenyltransferases"/>
    <property type="match status" value="1"/>
</dbReference>
<keyword evidence="2" id="KW-0479">Metal-binding</keyword>
<dbReference type="GO" id="GO:0046872">
    <property type="term" value="F:metal ion binding"/>
    <property type="evidence" value="ECO:0007669"/>
    <property type="project" value="UniProtKB-KW"/>
</dbReference>
<comment type="caution">
    <text evidence="7">The sequence shown here is derived from an EMBL/GenBank/DDBJ whole genome shotgun (WGS) entry which is preliminary data.</text>
</comment>
<protein>
    <submittedName>
        <fullName evidence="7">Uncharacterized protein</fullName>
    </submittedName>
</protein>
<dbReference type="CDD" id="cd00684">
    <property type="entry name" value="Terpene_cyclase_plant_C1"/>
    <property type="match status" value="1"/>
</dbReference>
<accession>A0ABD3US01</accession>
<dbReference type="SFLD" id="SFLDG01019">
    <property type="entry name" value="Terpene_Cyclase_Like_1_C_Termi"/>
    <property type="match status" value="1"/>
</dbReference>
<dbReference type="Gene3D" id="1.10.600.10">
    <property type="entry name" value="Farnesyl Diphosphate Synthase"/>
    <property type="match status" value="1"/>
</dbReference>
<comment type="cofactor">
    <cofactor evidence="1">
        <name>Mg(2+)</name>
        <dbReference type="ChEBI" id="CHEBI:18420"/>
    </cofactor>
</comment>
<evidence type="ECO:0000259" key="6">
    <source>
        <dbReference type="Pfam" id="PF03936"/>
    </source>
</evidence>
<dbReference type="SUPFAM" id="SSF48576">
    <property type="entry name" value="Terpenoid synthases"/>
    <property type="match status" value="1"/>
</dbReference>
<feature type="domain" description="Terpene synthase metal-binding" evidence="6">
    <location>
        <begin position="232"/>
        <end position="472"/>
    </location>
</feature>
<dbReference type="InterPro" id="IPR036965">
    <property type="entry name" value="Terpene_synth_N_sf"/>
</dbReference>
<dbReference type="InterPro" id="IPR001906">
    <property type="entry name" value="Terpene_synth_N"/>
</dbReference>
<dbReference type="PANTHER" id="PTHR31225:SF0">
    <property type="entry name" value="S-(+)-LINALOOL SYNTHASE, CHLOROPLASTIC"/>
    <property type="match status" value="1"/>
</dbReference>
<evidence type="ECO:0000259" key="5">
    <source>
        <dbReference type="Pfam" id="PF01397"/>
    </source>
</evidence>
<evidence type="ECO:0000256" key="1">
    <source>
        <dbReference type="ARBA" id="ARBA00001946"/>
    </source>
</evidence>
<dbReference type="Gene3D" id="1.50.10.130">
    <property type="entry name" value="Terpene synthase, N-terminal domain"/>
    <property type="match status" value="1"/>
</dbReference>
<dbReference type="GO" id="GO:0016829">
    <property type="term" value="F:lyase activity"/>
    <property type="evidence" value="ECO:0007669"/>
    <property type="project" value="UniProtKB-KW"/>
</dbReference>
<dbReference type="Proteomes" id="UP001634393">
    <property type="component" value="Unassembled WGS sequence"/>
</dbReference>
<keyword evidence="8" id="KW-1185">Reference proteome</keyword>
<reference evidence="7 8" key="1">
    <citation type="submission" date="2024-12" db="EMBL/GenBank/DDBJ databases">
        <title>The unique morphological basis and parallel evolutionary history of personate flowers in Penstemon.</title>
        <authorList>
            <person name="Depatie T.H."/>
            <person name="Wessinger C.A."/>
        </authorList>
    </citation>
    <scope>NUCLEOTIDE SEQUENCE [LARGE SCALE GENOMIC DNA]</scope>
    <source>
        <strain evidence="7">WTNN_2</strain>
        <tissue evidence="7">Leaf</tissue>
    </source>
</reference>
<evidence type="ECO:0000313" key="7">
    <source>
        <dbReference type="EMBL" id="KAL3850833.1"/>
    </source>
</evidence>
<dbReference type="InterPro" id="IPR044814">
    <property type="entry name" value="Terpene_cyclase_plant_C1"/>
</dbReference>
<evidence type="ECO:0000313" key="8">
    <source>
        <dbReference type="Proteomes" id="UP001634393"/>
    </source>
</evidence>
<dbReference type="PANTHER" id="PTHR31225">
    <property type="entry name" value="OS04G0344100 PROTEIN-RELATED"/>
    <property type="match status" value="1"/>
</dbReference>
<keyword evidence="3" id="KW-0460">Magnesium</keyword>
<dbReference type="EMBL" id="JBJXBP010000001">
    <property type="protein sequence ID" value="KAL3850833.1"/>
    <property type="molecule type" value="Genomic_DNA"/>
</dbReference>
<proteinExistence type="predicted"/>
<feature type="domain" description="Terpene synthase N-terminal" evidence="5">
    <location>
        <begin position="3"/>
        <end position="155"/>
    </location>
</feature>
<dbReference type="Pfam" id="PF01397">
    <property type="entry name" value="Terpene_synth"/>
    <property type="match status" value="1"/>
</dbReference>
<dbReference type="SFLD" id="SFLDS00005">
    <property type="entry name" value="Isoprenoid_Synthase_Type_I"/>
    <property type="match status" value="1"/>
</dbReference>
<organism evidence="7 8">
    <name type="scientific">Penstemon smallii</name>
    <dbReference type="NCBI Taxonomy" id="265156"/>
    <lineage>
        <taxon>Eukaryota</taxon>
        <taxon>Viridiplantae</taxon>
        <taxon>Streptophyta</taxon>
        <taxon>Embryophyta</taxon>
        <taxon>Tracheophyta</taxon>
        <taxon>Spermatophyta</taxon>
        <taxon>Magnoliopsida</taxon>
        <taxon>eudicotyledons</taxon>
        <taxon>Gunneridae</taxon>
        <taxon>Pentapetalae</taxon>
        <taxon>asterids</taxon>
        <taxon>lamiids</taxon>
        <taxon>Lamiales</taxon>
        <taxon>Plantaginaceae</taxon>
        <taxon>Cheloneae</taxon>
        <taxon>Penstemon</taxon>
    </lineage>
</organism>
<keyword evidence="4" id="KW-0456">Lyase</keyword>
<evidence type="ECO:0000256" key="2">
    <source>
        <dbReference type="ARBA" id="ARBA00022723"/>
    </source>
</evidence>
<dbReference type="InterPro" id="IPR034741">
    <property type="entry name" value="Terpene_cyclase-like_1_C"/>
</dbReference>
<name>A0ABD3US01_9LAMI</name>
<dbReference type="Pfam" id="PF03936">
    <property type="entry name" value="Terpene_synth_C"/>
    <property type="match status" value="1"/>
</dbReference>
<sequence>MNYEEKKDEVRQLFKKFKGDRPIESLIIVDAIQRLGLDHHFQEEIDETLILQQQYYHEYDSNTTCVHKYQTLHDVSLFFRLSRQHGHYVSADVFNKFKGKDGKFMREIRGDINGLMELYEAVQLSFEGEYILDEANKFSSQILHEYLAANYTDSSDWSKMLVISNKLRHPFHKNIPRILMTESYFKDFGGWTNDSGTTLRELASMDLQMRLSVYQEELIQFSKWWNQVGLTKNDLKHARNQPLKWYTWSMAIRIDDSSFSWRRVELTKSIAFIYLIDDIFDLYGTLDELISFTEAINRWDYAAIETLPNYMKMCYRALLDTTNEIGRKIYKKYGFNPIDSLKTTWVNLCNAFLIEAKWLTSRDLPPADEYLENGKVSSGVHVVLVHLFFLLGNGQADINRPAAGAVHLNDMSQIISSMATILRLLDDLGTAKDEHQDGKDGSYVECYRKENVGLSVEQAREHVNDMVASEWKRLNKECFFNLNHVVSASSFIKASLNLARMVPLMYSYDDNQRLPVLEEYVNFMFFNPETSLDLEHLHQDRTTI</sequence>
<evidence type="ECO:0000256" key="3">
    <source>
        <dbReference type="ARBA" id="ARBA00022842"/>
    </source>
</evidence>
<dbReference type="InterPro" id="IPR050148">
    <property type="entry name" value="Terpene_synthase-like"/>
</dbReference>
<dbReference type="AlphaFoldDB" id="A0ABD3US01"/>